<name>A0A350HB98_UNCW3</name>
<keyword evidence="10 11" id="KW-0694">RNA-binding</keyword>
<dbReference type="PANTHER" id="PTHR47788:SF1">
    <property type="entry name" value="A-ADDING TRNA NUCLEOTIDYLTRANSFERASE"/>
    <property type="match status" value="1"/>
</dbReference>
<evidence type="ECO:0000256" key="9">
    <source>
        <dbReference type="ARBA" id="ARBA00022842"/>
    </source>
</evidence>
<evidence type="ECO:0000313" key="14">
    <source>
        <dbReference type="Proteomes" id="UP000264062"/>
    </source>
</evidence>
<comment type="similarity">
    <text evidence="2 11">Belongs to the tRNA nucleotidyltransferase/poly(A) polymerase family.</text>
</comment>
<evidence type="ECO:0000256" key="8">
    <source>
        <dbReference type="ARBA" id="ARBA00022741"/>
    </source>
</evidence>
<gene>
    <name evidence="13" type="ORF">DCW38_06505</name>
</gene>
<protein>
    <recommendedName>
        <fullName evidence="12">Poly A polymerase head domain-containing protein</fullName>
    </recommendedName>
</protein>
<dbReference type="GO" id="GO:0016779">
    <property type="term" value="F:nucleotidyltransferase activity"/>
    <property type="evidence" value="ECO:0007669"/>
    <property type="project" value="UniProtKB-KW"/>
</dbReference>
<keyword evidence="3" id="KW-0820">tRNA-binding</keyword>
<dbReference type="GO" id="GO:0000049">
    <property type="term" value="F:tRNA binding"/>
    <property type="evidence" value="ECO:0007669"/>
    <property type="project" value="UniProtKB-KW"/>
</dbReference>
<dbReference type="InterPro" id="IPR002646">
    <property type="entry name" value="PolA_pol_head_dom"/>
</dbReference>
<dbReference type="PANTHER" id="PTHR47788">
    <property type="entry name" value="POLYA POLYMERASE"/>
    <property type="match status" value="1"/>
</dbReference>
<dbReference type="InterPro" id="IPR043519">
    <property type="entry name" value="NT_sf"/>
</dbReference>
<dbReference type="EMBL" id="DMZY01000190">
    <property type="protein sequence ID" value="HAV92814.1"/>
    <property type="molecule type" value="Genomic_DNA"/>
</dbReference>
<keyword evidence="8" id="KW-0547">Nucleotide-binding</keyword>
<dbReference type="Gene3D" id="1.10.3090.10">
    <property type="entry name" value="cca-adding enzyme, domain 2"/>
    <property type="match status" value="1"/>
</dbReference>
<evidence type="ECO:0000313" key="13">
    <source>
        <dbReference type="EMBL" id="HAV92814.1"/>
    </source>
</evidence>
<dbReference type="Proteomes" id="UP000264062">
    <property type="component" value="Unassembled WGS sequence"/>
</dbReference>
<evidence type="ECO:0000256" key="6">
    <source>
        <dbReference type="ARBA" id="ARBA00022695"/>
    </source>
</evidence>
<evidence type="ECO:0000256" key="11">
    <source>
        <dbReference type="RuleBase" id="RU003953"/>
    </source>
</evidence>
<feature type="domain" description="Poly A polymerase head" evidence="12">
    <location>
        <begin position="21"/>
        <end position="146"/>
    </location>
</feature>
<evidence type="ECO:0000259" key="12">
    <source>
        <dbReference type="Pfam" id="PF01743"/>
    </source>
</evidence>
<reference evidence="13 14" key="1">
    <citation type="journal article" date="2018" name="Nat. Biotechnol.">
        <title>A standardized bacterial taxonomy based on genome phylogeny substantially revises the tree of life.</title>
        <authorList>
            <person name="Parks D.H."/>
            <person name="Chuvochina M."/>
            <person name="Waite D.W."/>
            <person name="Rinke C."/>
            <person name="Skarshewski A."/>
            <person name="Chaumeil P.A."/>
            <person name="Hugenholtz P."/>
        </authorList>
    </citation>
    <scope>NUCLEOTIDE SEQUENCE [LARGE SCALE GENOMIC DNA]</scope>
    <source>
        <strain evidence="13">UBA9956</strain>
    </source>
</reference>
<accession>A0A350HB98</accession>
<keyword evidence="9" id="KW-0460">Magnesium</keyword>
<keyword evidence="5" id="KW-0819">tRNA processing</keyword>
<evidence type="ECO:0000256" key="3">
    <source>
        <dbReference type="ARBA" id="ARBA00022555"/>
    </source>
</evidence>
<comment type="cofactor">
    <cofactor evidence="1">
        <name>Mg(2+)</name>
        <dbReference type="ChEBI" id="CHEBI:18420"/>
    </cofactor>
</comment>
<dbReference type="InterPro" id="IPR052390">
    <property type="entry name" value="tRNA_nt/polyA_polymerase"/>
</dbReference>
<dbReference type="AlphaFoldDB" id="A0A350HB98"/>
<dbReference type="GO" id="GO:0046872">
    <property type="term" value="F:metal ion binding"/>
    <property type="evidence" value="ECO:0007669"/>
    <property type="project" value="UniProtKB-KW"/>
</dbReference>
<keyword evidence="4 11" id="KW-0808">Transferase</keyword>
<dbReference type="Pfam" id="PF01743">
    <property type="entry name" value="PolyA_pol"/>
    <property type="match status" value="1"/>
</dbReference>
<evidence type="ECO:0000256" key="7">
    <source>
        <dbReference type="ARBA" id="ARBA00022723"/>
    </source>
</evidence>
<dbReference type="GO" id="GO:0008033">
    <property type="term" value="P:tRNA processing"/>
    <property type="evidence" value="ECO:0007669"/>
    <property type="project" value="UniProtKB-KW"/>
</dbReference>
<comment type="caution">
    <text evidence="13">The sequence shown here is derived from an EMBL/GenBank/DDBJ whole genome shotgun (WGS) entry which is preliminary data.</text>
</comment>
<dbReference type="CDD" id="cd05398">
    <property type="entry name" value="NT_ClassII-CCAase"/>
    <property type="match status" value="1"/>
</dbReference>
<evidence type="ECO:0000256" key="2">
    <source>
        <dbReference type="ARBA" id="ARBA00007265"/>
    </source>
</evidence>
<evidence type="ECO:0000256" key="4">
    <source>
        <dbReference type="ARBA" id="ARBA00022679"/>
    </source>
</evidence>
<keyword evidence="6" id="KW-0548">Nucleotidyltransferase</keyword>
<evidence type="ECO:0000256" key="10">
    <source>
        <dbReference type="ARBA" id="ARBA00022884"/>
    </source>
</evidence>
<dbReference type="Gene3D" id="3.30.460.10">
    <property type="entry name" value="Beta Polymerase, domain 2"/>
    <property type="match status" value="1"/>
</dbReference>
<keyword evidence="7" id="KW-0479">Metal-binding</keyword>
<evidence type="ECO:0000256" key="5">
    <source>
        <dbReference type="ARBA" id="ARBA00022694"/>
    </source>
</evidence>
<sequence length="305" mass="35278">MHFKEIVSILKKISHSTNIEFYIVGGAVRDNLLQKDDIDNIDIAVINDFDRFTDSLTDELGINKERVKRSMFKTALIEYNGITIDIVTARREMYGSPGALPEILPSGLNDDLLRRDFTINSIAYDVKNDTLIDPLNGISDLKSKVLKADRENLFIEDPTRIFRYFKYKCRFSLSEERGTKEQIEIALNAKSLFLNVSKSRISKEWILILNEDKRREIIESLLKNNVFGCIFGEDTKADVNFQKNQNTLIETLNIFYENETEKLIKILNTLLNGLKKREESAVRRMKTESKSFDCNNENIAFLQLK</sequence>
<dbReference type="SUPFAM" id="SSF81891">
    <property type="entry name" value="Poly A polymerase C-terminal region-like"/>
    <property type="match status" value="1"/>
</dbReference>
<evidence type="ECO:0000256" key="1">
    <source>
        <dbReference type="ARBA" id="ARBA00001946"/>
    </source>
</evidence>
<dbReference type="SUPFAM" id="SSF81301">
    <property type="entry name" value="Nucleotidyltransferase"/>
    <property type="match status" value="1"/>
</dbReference>
<dbReference type="GO" id="GO:0000166">
    <property type="term" value="F:nucleotide binding"/>
    <property type="evidence" value="ECO:0007669"/>
    <property type="project" value="UniProtKB-KW"/>
</dbReference>
<proteinExistence type="inferred from homology"/>
<organism evidence="13 14">
    <name type="scientific">candidate division WOR-3 bacterium</name>
    <dbReference type="NCBI Taxonomy" id="2052148"/>
    <lineage>
        <taxon>Bacteria</taxon>
        <taxon>Bacteria division WOR-3</taxon>
    </lineage>
</organism>